<feature type="transmembrane region" description="Helical" evidence="6">
    <location>
        <begin position="187"/>
        <end position="205"/>
    </location>
</feature>
<accession>A0AAD2DV67</accession>
<reference evidence="7" key="1">
    <citation type="submission" date="2023-05" db="EMBL/GenBank/DDBJ databases">
        <authorList>
            <person name="Huff M."/>
        </authorList>
    </citation>
    <scope>NUCLEOTIDE SEQUENCE</scope>
</reference>
<evidence type="ECO:0000313" key="8">
    <source>
        <dbReference type="Proteomes" id="UP000834106"/>
    </source>
</evidence>
<keyword evidence="5 6" id="KW-0472">Membrane</keyword>
<dbReference type="PANTHER" id="PTHR11119">
    <property type="entry name" value="XANTHINE-URACIL / VITAMIN C PERMEASE FAMILY MEMBER"/>
    <property type="match status" value="1"/>
</dbReference>
<name>A0AAD2DV67_9LAMI</name>
<organism evidence="7 8">
    <name type="scientific">Fraxinus pennsylvanica</name>
    <dbReference type="NCBI Taxonomy" id="56036"/>
    <lineage>
        <taxon>Eukaryota</taxon>
        <taxon>Viridiplantae</taxon>
        <taxon>Streptophyta</taxon>
        <taxon>Embryophyta</taxon>
        <taxon>Tracheophyta</taxon>
        <taxon>Spermatophyta</taxon>
        <taxon>Magnoliopsida</taxon>
        <taxon>eudicotyledons</taxon>
        <taxon>Gunneridae</taxon>
        <taxon>Pentapetalae</taxon>
        <taxon>asterids</taxon>
        <taxon>lamiids</taxon>
        <taxon>Lamiales</taxon>
        <taxon>Oleaceae</taxon>
        <taxon>Oleeae</taxon>
        <taxon>Fraxinus</taxon>
    </lineage>
</organism>
<dbReference type="EMBL" id="OU503042">
    <property type="protein sequence ID" value="CAI9764440.1"/>
    <property type="molecule type" value="Genomic_DNA"/>
</dbReference>
<evidence type="ECO:0000313" key="7">
    <source>
        <dbReference type="EMBL" id="CAI9764440.1"/>
    </source>
</evidence>
<dbReference type="GO" id="GO:0022857">
    <property type="term" value="F:transmembrane transporter activity"/>
    <property type="evidence" value="ECO:0007669"/>
    <property type="project" value="InterPro"/>
</dbReference>
<keyword evidence="3 6" id="KW-0812">Transmembrane</keyword>
<dbReference type="Proteomes" id="UP000834106">
    <property type="component" value="Chromosome 7"/>
</dbReference>
<dbReference type="Pfam" id="PF00860">
    <property type="entry name" value="Xan_ur_permease"/>
    <property type="match status" value="1"/>
</dbReference>
<comment type="subcellular location">
    <subcellularLocation>
        <location evidence="1">Membrane</location>
        <topology evidence="1">Multi-pass membrane protein</topology>
    </subcellularLocation>
</comment>
<feature type="transmembrane region" description="Helical" evidence="6">
    <location>
        <begin position="211"/>
        <end position="231"/>
    </location>
</feature>
<feature type="transmembrane region" description="Helical" evidence="6">
    <location>
        <begin position="154"/>
        <end position="175"/>
    </location>
</feature>
<evidence type="ECO:0000256" key="3">
    <source>
        <dbReference type="ARBA" id="ARBA00022692"/>
    </source>
</evidence>
<keyword evidence="8" id="KW-1185">Reference proteome</keyword>
<proteinExistence type="inferred from homology"/>
<dbReference type="AlphaFoldDB" id="A0AAD2DV67"/>
<dbReference type="InterPro" id="IPR006043">
    <property type="entry name" value="NCS2"/>
</dbReference>
<evidence type="ECO:0000256" key="5">
    <source>
        <dbReference type="ARBA" id="ARBA00023136"/>
    </source>
</evidence>
<evidence type="ECO:0000256" key="4">
    <source>
        <dbReference type="ARBA" id="ARBA00022989"/>
    </source>
</evidence>
<dbReference type="GO" id="GO:0016020">
    <property type="term" value="C:membrane"/>
    <property type="evidence" value="ECO:0007669"/>
    <property type="project" value="UniProtKB-SubCell"/>
</dbReference>
<keyword evidence="4 6" id="KW-1133">Transmembrane helix</keyword>
<sequence length="233" mass="24845">MEGELSVALDSDYDYDAARNTSAEEAIGKGAVKGETFNYSDFLFPKSKSKPVSTTPSFSSTSTLAREIVGEITAVESGRKSLQYLGLDGEKSSVDFDEKDFELELLIWKMECGEVLVIDCGVIFAMMAASFLLLSRYASATPMPHSVLSRGVGWQGVGILFCGIFGTGIGSSVAVENAGLLALTHVGSRRVVQISAGFMIFFSILGKFGGLFASIPSPIVAAMYCLLFAYVGM</sequence>
<protein>
    <submittedName>
        <fullName evidence="7">Uncharacterized protein</fullName>
    </submittedName>
</protein>
<evidence type="ECO:0000256" key="1">
    <source>
        <dbReference type="ARBA" id="ARBA00004141"/>
    </source>
</evidence>
<evidence type="ECO:0000256" key="6">
    <source>
        <dbReference type="SAM" id="Phobius"/>
    </source>
</evidence>
<comment type="similarity">
    <text evidence="2">Belongs to the nucleobase:cation symporter-2 (NCS2) (TC 2.A.40) family.</text>
</comment>
<evidence type="ECO:0000256" key="2">
    <source>
        <dbReference type="ARBA" id="ARBA00008821"/>
    </source>
</evidence>
<gene>
    <name evidence="7" type="ORF">FPE_LOCUS11870</name>
</gene>
<feature type="transmembrane region" description="Helical" evidence="6">
    <location>
        <begin position="115"/>
        <end position="134"/>
    </location>
</feature>